<proteinExistence type="predicted"/>
<dbReference type="PANTHER" id="PTHR45947">
    <property type="entry name" value="SULFOQUINOVOSYL TRANSFERASE SQD2"/>
    <property type="match status" value="1"/>
</dbReference>
<feature type="domain" description="Glycosyl transferase family 1" evidence="1">
    <location>
        <begin position="235"/>
        <end position="385"/>
    </location>
</feature>
<evidence type="ECO:0000313" key="4">
    <source>
        <dbReference type="Proteomes" id="UP000176501"/>
    </source>
</evidence>
<dbReference type="InterPro" id="IPR028098">
    <property type="entry name" value="Glyco_trans_4-like_N"/>
</dbReference>
<dbReference type="Gene3D" id="3.40.50.2000">
    <property type="entry name" value="Glycogen Phosphorylase B"/>
    <property type="match status" value="2"/>
</dbReference>
<feature type="domain" description="Glycosyltransferase subfamily 4-like N-terminal" evidence="2">
    <location>
        <begin position="14"/>
        <end position="228"/>
    </location>
</feature>
<evidence type="ECO:0000259" key="2">
    <source>
        <dbReference type="Pfam" id="PF13439"/>
    </source>
</evidence>
<dbReference type="Pfam" id="PF13439">
    <property type="entry name" value="Glyco_transf_4"/>
    <property type="match status" value="1"/>
</dbReference>
<dbReference type="Pfam" id="PF00534">
    <property type="entry name" value="Glycos_transf_1"/>
    <property type="match status" value="1"/>
</dbReference>
<dbReference type="Proteomes" id="UP000176501">
    <property type="component" value="Unassembled WGS sequence"/>
</dbReference>
<dbReference type="SUPFAM" id="SSF53756">
    <property type="entry name" value="UDP-Glycosyltransferase/glycogen phosphorylase"/>
    <property type="match status" value="1"/>
</dbReference>
<dbReference type="EMBL" id="MGFE01000020">
    <property type="protein sequence ID" value="OGL98363.1"/>
    <property type="molecule type" value="Genomic_DNA"/>
</dbReference>
<organism evidence="3 4">
    <name type="scientific">Candidatus Uhrbacteria bacterium RIFOXYB2_FULL_57_15</name>
    <dbReference type="NCBI Taxonomy" id="1802422"/>
    <lineage>
        <taxon>Bacteria</taxon>
        <taxon>Candidatus Uhriibacteriota</taxon>
    </lineage>
</organism>
<dbReference type="InterPro" id="IPR050194">
    <property type="entry name" value="Glycosyltransferase_grp1"/>
</dbReference>
<evidence type="ECO:0000259" key="1">
    <source>
        <dbReference type="Pfam" id="PF00534"/>
    </source>
</evidence>
<dbReference type="AlphaFoldDB" id="A0A1F7W6C2"/>
<evidence type="ECO:0000313" key="3">
    <source>
        <dbReference type="EMBL" id="OGL98363.1"/>
    </source>
</evidence>
<evidence type="ECO:0008006" key="5">
    <source>
        <dbReference type="Google" id="ProtNLM"/>
    </source>
</evidence>
<dbReference type="InterPro" id="IPR001296">
    <property type="entry name" value="Glyco_trans_1"/>
</dbReference>
<gene>
    <name evidence="3" type="ORF">A2304_01555</name>
</gene>
<dbReference type="PANTHER" id="PTHR45947:SF13">
    <property type="entry name" value="TRANSFERASE"/>
    <property type="match status" value="1"/>
</dbReference>
<reference evidence="3 4" key="1">
    <citation type="journal article" date="2016" name="Nat. Commun.">
        <title>Thousands of microbial genomes shed light on interconnected biogeochemical processes in an aquifer system.</title>
        <authorList>
            <person name="Anantharaman K."/>
            <person name="Brown C.T."/>
            <person name="Hug L.A."/>
            <person name="Sharon I."/>
            <person name="Castelle C.J."/>
            <person name="Probst A.J."/>
            <person name="Thomas B.C."/>
            <person name="Singh A."/>
            <person name="Wilkins M.J."/>
            <person name="Karaoz U."/>
            <person name="Brodie E.L."/>
            <person name="Williams K.H."/>
            <person name="Hubbard S.S."/>
            <person name="Banfield J.F."/>
        </authorList>
    </citation>
    <scope>NUCLEOTIDE SEQUENCE [LARGE SCALE GENOMIC DNA]</scope>
</reference>
<sequence length="413" mass="46549">MKIIQANKFYFMRGGAERYVFDLSAWLRSQGHEIFPFAMRHPDNLETPYAEFFPSFIQTERVRVGMAGLKTFGRMFYSFEARRRMSLLIDAVRPDIAHIHSVYTQLSPSVLDVLHARRVSMVMTVHDHHLISSHYNVWAEGCLPVGRRGRIDHARAGIVRGTLSRFHKHSFAASFAQIAAFAFHYNRGSYRNRVNLFLTPSDYMRRKLVGAGFPEDRVRTVPYGMDPETSIARFDHDGYVLYYGRLSEEKGVETVIQVAKQLPDIPFKIVGTGPDEARLHALAHGTKNVEFVGFRSGELLQEVVRGALCVLVPSRVHENFPLVALESMGAGKPVVGSNVGGMPEVVEDRVTGLLVPPNDLHAWVEAVMRLAYDEDFRLGLARAARLSAETTFHIKRHHAAIMKAYADAIAMRG</sequence>
<dbReference type="GO" id="GO:0016757">
    <property type="term" value="F:glycosyltransferase activity"/>
    <property type="evidence" value="ECO:0007669"/>
    <property type="project" value="InterPro"/>
</dbReference>
<comment type="caution">
    <text evidence="3">The sequence shown here is derived from an EMBL/GenBank/DDBJ whole genome shotgun (WGS) entry which is preliminary data.</text>
</comment>
<dbReference type="CDD" id="cd03801">
    <property type="entry name" value="GT4_PimA-like"/>
    <property type="match status" value="1"/>
</dbReference>
<protein>
    <recommendedName>
        <fullName evidence="5">Glycosyltransferase subfamily 4-like N-terminal domain-containing protein</fullName>
    </recommendedName>
</protein>
<accession>A0A1F7W6C2</accession>
<name>A0A1F7W6C2_9BACT</name>